<gene>
    <name evidence="2" type="ORF">D8674_017575</name>
</gene>
<reference evidence="3" key="2">
    <citation type="submission" date="2019-10" db="EMBL/GenBank/DDBJ databases">
        <title>A de novo genome assembly of a pear dwarfing rootstock.</title>
        <authorList>
            <person name="Wang F."/>
            <person name="Wang J."/>
            <person name="Li S."/>
            <person name="Zhang Y."/>
            <person name="Fang M."/>
            <person name="Ma L."/>
            <person name="Zhao Y."/>
            <person name="Jiang S."/>
        </authorList>
    </citation>
    <scope>NUCLEOTIDE SEQUENCE [LARGE SCALE GENOMIC DNA]</scope>
</reference>
<protein>
    <submittedName>
        <fullName evidence="2">S2-RNase</fullName>
    </submittedName>
</protein>
<reference evidence="2 3" key="1">
    <citation type="submission" date="2019-09" db="EMBL/GenBank/DDBJ databases">
        <authorList>
            <person name="Ou C."/>
        </authorList>
    </citation>
    <scope>NUCLEOTIDE SEQUENCE [LARGE SCALE GENOMIC DNA]</scope>
    <source>
        <strain evidence="2">S2</strain>
        <tissue evidence="2">Leaf</tissue>
    </source>
</reference>
<sequence length="150" mass="17205">MTRSSQPIRANILEFDDDFERTLRRKRKQPEPNPPSSSSEFESEFEEEESMAADNRTIKELSASGWDNAVPICIQYPKATANKTDEFELKSSLLHHIPKHHGLSVVDPNKHLKEFKVVCSSMTPINVDGNILKMKAFPFSLLEKAKDWLY</sequence>
<organism evidence="2 3">
    <name type="scientific">Pyrus ussuriensis x Pyrus communis</name>
    <dbReference type="NCBI Taxonomy" id="2448454"/>
    <lineage>
        <taxon>Eukaryota</taxon>
        <taxon>Viridiplantae</taxon>
        <taxon>Streptophyta</taxon>
        <taxon>Embryophyta</taxon>
        <taxon>Tracheophyta</taxon>
        <taxon>Spermatophyta</taxon>
        <taxon>Magnoliopsida</taxon>
        <taxon>eudicotyledons</taxon>
        <taxon>Gunneridae</taxon>
        <taxon>Pentapetalae</taxon>
        <taxon>rosids</taxon>
        <taxon>fabids</taxon>
        <taxon>Rosales</taxon>
        <taxon>Rosaceae</taxon>
        <taxon>Amygdaloideae</taxon>
        <taxon>Maleae</taxon>
        <taxon>Pyrus</taxon>
    </lineage>
</organism>
<proteinExistence type="predicted"/>
<feature type="region of interest" description="Disordered" evidence="1">
    <location>
        <begin position="23"/>
        <end position="58"/>
    </location>
</feature>
<dbReference type="OrthoDB" id="1305902at2759"/>
<dbReference type="Proteomes" id="UP000327157">
    <property type="component" value="Chromosome 16"/>
</dbReference>
<accession>A0A5N5HDH4</accession>
<comment type="caution">
    <text evidence="2">The sequence shown here is derived from an EMBL/GenBank/DDBJ whole genome shotgun (WGS) entry which is preliminary data.</text>
</comment>
<feature type="compositionally biased region" description="Acidic residues" evidence="1">
    <location>
        <begin position="41"/>
        <end position="51"/>
    </location>
</feature>
<evidence type="ECO:0000256" key="1">
    <source>
        <dbReference type="SAM" id="MobiDB-lite"/>
    </source>
</evidence>
<name>A0A5N5HDH4_9ROSA</name>
<reference evidence="2 3" key="3">
    <citation type="submission" date="2019-11" db="EMBL/GenBank/DDBJ databases">
        <title>A de novo genome assembly of a pear dwarfing rootstock.</title>
        <authorList>
            <person name="Wang F."/>
            <person name="Wang J."/>
            <person name="Li S."/>
            <person name="Zhang Y."/>
            <person name="Fang M."/>
            <person name="Ma L."/>
            <person name="Zhao Y."/>
            <person name="Jiang S."/>
        </authorList>
    </citation>
    <scope>NUCLEOTIDE SEQUENCE [LARGE SCALE GENOMIC DNA]</scope>
    <source>
        <strain evidence="2">S2</strain>
        <tissue evidence="2">Leaf</tissue>
    </source>
</reference>
<dbReference type="AlphaFoldDB" id="A0A5N5HDH4"/>
<evidence type="ECO:0000313" key="2">
    <source>
        <dbReference type="EMBL" id="KAB2625915.1"/>
    </source>
</evidence>
<dbReference type="EMBL" id="SMOL01000160">
    <property type="protein sequence ID" value="KAB2625915.1"/>
    <property type="molecule type" value="Genomic_DNA"/>
</dbReference>
<evidence type="ECO:0000313" key="3">
    <source>
        <dbReference type="Proteomes" id="UP000327157"/>
    </source>
</evidence>
<keyword evidence="3" id="KW-1185">Reference proteome</keyword>